<comment type="similarity">
    <text evidence="4">Belongs to the class I-like SAM-binding methyltransferase superfamily. Cation-dependent O-methyltransferase family.</text>
</comment>
<feature type="binding site" evidence="4">
    <location>
        <position position="157"/>
    </location>
    <ligand>
        <name>Mg(2+)</name>
        <dbReference type="ChEBI" id="CHEBI:18420"/>
    </ligand>
</feature>
<dbReference type="InterPro" id="IPR050362">
    <property type="entry name" value="Cation-dep_OMT"/>
</dbReference>
<dbReference type="PROSITE" id="PS51682">
    <property type="entry name" value="SAM_OMT_I"/>
    <property type="match status" value="1"/>
</dbReference>
<feature type="binding site" evidence="4">
    <location>
        <position position="65"/>
    </location>
    <ligand>
        <name>S-adenosyl-L-methionine</name>
        <dbReference type="ChEBI" id="CHEBI:59789"/>
    </ligand>
</feature>
<evidence type="ECO:0000313" key="6">
    <source>
        <dbReference type="Proteomes" id="UP001059773"/>
    </source>
</evidence>
<accession>A0ABY5K015</accession>
<gene>
    <name evidence="4" type="primary">trmR</name>
    <name evidence="5" type="ORF">NP439_12355</name>
</gene>
<evidence type="ECO:0000313" key="5">
    <source>
        <dbReference type="EMBL" id="UUI05380.1"/>
    </source>
</evidence>
<organism evidence="5 6">
    <name type="scientific">Oceanobacillus jeddahense</name>
    <dbReference type="NCBI Taxonomy" id="1462527"/>
    <lineage>
        <taxon>Bacteria</taxon>
        <taxon>Bacillati</taxon>
        <taxon>Bacillota</taxon>
        <taxon>Bacilli</taxon>
        <taxon>Bacillales</taxon>
        <taxon>Bacillaceae</taxon>
        <taxon>Oceanobacillus</taxon>
    </lineage>
</organism>
<comment type="subunit">
    <text evidence="4">Homodimer.</text>
</comment>
<evidence type="ECO:0000256" key="1">
    <source>
        <dbReference type="ARBA" id="ARBA00022603"/>
    </source>
</evidence>
<dbReference type="EC" id="2.1.1.-" evidence="4"/>
<comment type="catalytic activity">
    <reaction evidence="4">
        <text>5-hydroxyuridine(34) in tRNA + S-adenosyl-L-methionine = 5-methoxyuridine(34) in tRNA + S-adenosyl-L-homocysteine + H(+)</text>
        <dbReference type="Rhea" id="RHEA:60524"/>
        <dbReference type="Rhea" id="RHEA-COMP:13381"/>
        <dbReference type="Rhea" id="RHEA-COMP:15591"/>
        <dbReference type="ChEBI" id="CHEBI:15378"/>
        <dbReference type="ChEBI" id="CHEBI:57856"/>
        <dbReference type="ChEBI" id="CHEBI:59789"/>
        <dbReference type="ChEBI" id="CHEBI:136877"/>
        <dbReference type="ChEBI" id="CHEBI:143860"/>
    </reaction>
</comment>
<feature type="binding site" evidence="4">
    <location>
        <position position="158"/>
    </location>
    <ligand>
        <name>Mg(2+)</name>
        <dbReference type="ChEBI" id="CHEBI:18420"/>
    </ligand>
</feature>
<name>A0ABY5K015_9BACI</name>
<dbReference type="InterPro" id="IPR002935">
    <property type="entry name" value="SAM_O-MeTrfase"/>
</dbReference>
<reference evidence="5" key="1">
    <citation type="submission" date="2022-07" db="EMBL/GenBank/DDBJ databases">
        <title>FELIX.</title>
        <authorList>
            <person name="Wan K.H."/>
            <person name="Park S."/>
            <person name="Lawrence Q."/>
            <person name="Eichenberger J.P."/>
            <person name="Booth B.W."/>
            <person name="Piaggio A.J."/>
            <person name="Chandler J.C."/>
            <person name="Franklin A.B."/>
            <person name="Celniker S.E."/>
        </authorList>
    </citation>
    <scope>NUCLEOTIDE SEQUENCE</scope>
    <source>
        <strain evidence="5">QA-1986 374</strain>
    </source>
</reference>
<evidence type="ECO:0000256" key="3">
    <source>
        <dbReference type="ARBA" id="ARBA00022691"/>
    </source>
</evidence>
<comment type="function">
    <text evidence="4">Catalyzes the methylation of 5-hydroxyuridine (ho5U) to form 5-methoxyuridine (mo5U) at position 34 in tRNAs.</text>
</comment>
<dbReference type="PANTHER" id="PTHR10509:SF14">
    <property type="entry name" value="CAFFEOYL-COA O-METHYLTRANSFERASE 3-RELATED"/>
    <property type="match status" value="1"/>
</dbReference>
<dbReference type="RefSeq" id="WP_256710237.1">
    <property type="nucleotide sequence ID" value="NZ_CP101914.1"/>
</dbReference>
<dbReference type="SUPFAM" id="SSF53335">
    <property type="entry name" value="S-adenosyl-L-methionine-dependent methyltransferases"/>
    <property type="match status" value="1"/>
</dbReference>
<keyword evidence="4" id="KW-0819">tRNA processing</keyword>
<sequence>MDKELESYLESLLPASSEYVNMLEKNAETNQVPIIHRSSMHMINLILMMKQPKKILEIGTAIGYSALRMLEGAEDADIITIEKDEKRCREAIIHIQEQKRDHQIEVILGDAAEVMQDLTNKEKQFDVIFMDAAKGQYQSYFDLANKMLISGGILITDNVLFRGMVYSNEEVPKKYRTLVRKLKAYNEMLMNHPDYHTSIIPVDDGVSISYKR</sequence>
<keyword evidence="4" id="KW-0460">Magnesium</keyword>
<dbReference type="Proteomes" id="UP001059773">
    <property type="component" value="Chromosome"/>
</dbReference>
<protein>
    <recommendedName>
        <fullName evidence="4">tRNA 5-hydroxyuridine methyltransferase</fullName>
        <ecNumber evidence="4">2.1.1.-</ecNumber>
    </recommendedName>
    <alternativeName>
        <fullName evidence="4">ho5U methyltransferase</fullName>
    </alternativeName>
</protein>
<keyword evidence="6" id="KW-1185">Reference proteome</keyword>
<feature type="binding site" evidence="4">
    <location>
        <position position="131"/>
    </location>
    <ligand>
        <name>Mg(2+)</name>
        <dbReference type="ChEBI" id="CHEBI:18420"/>
    </ligand>
</feature>
<feature type="binding site" evidence="4">
    <location>
        <position position="35"/>
    </location>
    <ligand>
        <name>S-adenosyl-L-methionine</name>
        <dbReference type="ChEBI" id="CHEBI:59789"/>
    </ligand>
</feature>
<dbReference type="InterPro" id="IPR043675">
    <property type="entry name" value="TrmR_methyltr"/>
</dbReference>
<keyword evidence="3 4" id="KW-0949">S-adenosyl-L-methionine</keyword>
<evidence type="ECO:0000256" key="2">
    <source>
        <dbReference type="ARBA" id="ARBA00022679"/>
    </source>
</evidence>
<keyword evidence="4" id="KW-0479">Metal-binding</keyword>
<keyword evidence="2 4" id="KW-0808">Transferase</keyword>
<feature type="binding site" evidence="4">
    <location>
        <position position="131"/>
    </location>
    <ligand>
        <name>S-adenosyl-L-methionine</name>
        <dbReference type="ChEBI" id="CHEBI:59789"/>
    </ligand>
</feature>
<evidence type="ECO:0000256" key="4">
    <source>
        <dbReference type="HAMAP-Rule" id="MF_02217"/>
    </source>
</evidence>
<dbReference type="InterPro" id="IPR029063">
    <property type="entry name" value="SAM-dependent_MTases_sf"/>
</dbReference>
<dbReference type="PANTHER" id="PTHR10509">
    <property type="entry name" value="O-METHYLTRANSFERASE-RELATED"/>
    <property type="match status" value="1"/>
</dbReference>
<dbReference type="Pfam" id="PF01596">
    <property type="entry name" value="Methyltransf_3"/>
    <property type="match status" value="1"/>
</dbReference>
<dbReference type="Gene3D" id="3.40.50.150">
    <property type="entry name" value="Vaccinia Virus protein VP39"/>
    <property type="match status" value="1"/>
</dbReference>
<dbReference type="EMBL" id="CP101914">
    <property type="protein sequence ID" value="UUI05380.1"/>
    <property type="molecule type" value="Genomic_DNA"/>
</dbReference>
<dbReference type="HAMAP" id="MF_02217">
    <property type="entry name" value="TrmR_methyltr"/>
    <property type="match status" value="1"/>
</dbReference>
<proteinExistence type="inferred from homology"/>
<dbReference type="CDD" id="cd02440">
    <property type="entry name" value="AdoMet_MTases"/>
    <property type="match status" value="1"/>
</dbReference>
<keyword evidence="1 4" id="KW-0489">Methyltransferase</keyword>
<feature type="binding site" evidence="4">
    <location>
        <position position="82"/>
    </location>
    <ligand>
        <name>S-adenosyl-L-methionine</name>
        <dbReference type="ChEBI" id="CHEBI:59789"/>
    </ligand>
</feature>
<feature type="binding site" evidence="4">
    <location>
        <begin position="110"/>
        <end position="111"/>
    </location>
    <ligand>
        <name>S-adenosyl-L-methionine</name>
        <dbReference type="ChEBI" id="CHEBI:59789"/>
    </ligand>
</feature>